<evidence type="ECO:0000313" key="1">
    <source>
        <dbReference type="EMBL" id="HIS36213.1"/>
    </source>
</evidence>
<protein>
    <submittedName>
        <fullName evidence="1">Uncharacterized protein</fullName>
    </submittedName>
</protein>
<reference evidence="1" key="1">
    <citation type="submission" date="2020-10" db="EMBL/GenBank/DDBJ databases">
        <authorList>
            <person name="Gilroy R."/>
        </authorList>
    </citation>
    <scope>NUCLEOTIDE SEQUENCE</scope>
    <source>
        <strain evidence="1">6276</strain>
    </source>
</reference>
<dbReference type="AlphaFoldDB" id="A0A9D1JMS1"/>
<accession>A0A9D1JMS1</accession>
<dbReference type="EMBL" id="DVIU01000123">
    <property type="protein sequence ID" value="HIS36213.1"/>
    <property type="molecule type" value="Genomic_DNA"/>
</dbReference>
<proteinExistence type="predicted"/>
<comment type="caution">
    <text evidence="1">The sequence shown here is derived from an EMBL/GenBank/DDBJ whole genome shotgun (WGS) entry which is preliminary data.</text>
</comment>
<gene>
    <name evidence="1" type="ORF">IAC10_06235</name>
</gene>
<sequence>MQLISNYECDSKTNRLKRVVFRHPVHVCDALDCIIGADDIVLQNKFLNLLHTMDSLYLQSEDLRHIPELNDYKVKSIHGLGNFALAFETESGMILKITNFAHFPHERKPDFFDLPLIKSGKYNYTHYYLEEKTSQDNISQKELRNFVKQIEKDGYILRDLFVNPDCPDGLIRTEQFGKTAAGKLYLIDPGCAIAPSKNFFKIKHTIKNIIKFLLH</sequence>
<reference evidence="1" key="2">
    <citation type="journal article" date="2021" name="PeerJ">
        <title>Extensive microbial diversity within the chicken gut microbiome revealed by metagenomics and culture.</title>
        <authorList>
            <person name="Gilroy R."/>
            <person name="Ravi A."/>
            <person name="Getino M."/>
            <person name="Pursley I."/>
            <person name="Horton D.L."/>
            <person name="Alikhan N.F."/>
            <person name="Baker D."/>
            <person name="Gharbi K."/>
            <person name="Hall N."/>
            <person name="Watson M."/>
            <person name="Adriaenssens E.M."/>
            <person name="Foster-Nyarko E."/>
            <person name="Jarju S."/>
            <person name="Secka A."/>
            <person name="Antonio M."/>
            <person name="Oren A."/>
            <person name="Chaudhuri R.R."/>
            <person name="La Ragione R."/>
            <person name="Hildebrand F."/>
            <person name="Pallen M.J."/>
        </authorList>
    </citation>
    <scope>NUCLEOTIDE SEQUENCE</scope>
    <source>
        <strain evidence="1">6276</strain>
    </source>
</reference>
<evidence type="ECO:0000313" key="2">
    <source>
        <dbReference type="Proteomes" id="UP000823928"/>
    </source>
</evidence>
<organism evidence="1 2">
    <name type="scientific">Candidatus Scatousia excrementigallinarum</name>
    <dbReference type="NCBI Taxonomy" id="2840935"/>
    <lineage>
        <taxon>Bacteria</taxon>
        <taxon>Candidatus Scatousia</taxon>
    </lineage>
</organism>
<name>A0A9D1JMS1_9BACT</name>
<dbReference type="Proteomes" id="UP000823928">
    <property type="component" value="Unassembled WGS sequence"/>
</dbReference>